<keyword evidence="9" id="KW-1185">Reference proteome</keyword>
<dbReference type="Gene3D" id="3.40.50.720">
    <property type="entry name" value="NAD(P)-binding Rossmann-like Domain"/>
    <property type="match status" value="1"/>
</dbReference>
<accession>A0AAE0IKY5</accession>
<dbReference type="CDD" id="cd05239">
    <property type="entry name" value="GDP_FS_SDR_e"/>
    <property type="match status" value="1"/>
</dbReference>
<sequence length="336" mass="37329">MAASNLDRSADTAVRILVTGGSGLVGKALQWAVAELETTDVRFQKRPGEEWSFLTSKDGDLRDLASARAIFERWTPTVVIHLAARVGGVFANMAYQADFLNDNLAINQNVLRLCHEFNVDKVISCLSTCIFPDKTTYPINETMLHDGPPHDSNFGYAYAKRMLDVANRAYASQHGRKFTGIIPTNIYGPYDNFGEGSHFVPALIKRVQAARENGAENIQAAGSGAALRQFIYSRDIARIIIWMIHEYDSAEPLILAGDADSEISIRQAIDTICKISGFAGRVEWDTTKTDGQLRKTADNAKLKSYLKDFDFTPFETGVKETVEWFVENKDGSECRL</sequence>
<keyword evidence="4" id="KW-0521">NADP</keyword>
<gene>
    <name evidence="8" type="ORF">B0H66DRAFT_618149</name>
</gene>
<keyword evidence="6" id="KW-0413">Isomerase</keyword>
<evidence type="ECO:0000256" key="3">
    <source>
        <dbReference type="ARBA" id="ARBA00012371"/>
    </source>
</evidence>
<feature type="domain" description="NAD-dependent epimerase/dehydratase" evidence="7">
    <location>
        <begin position="16"/>
        <end position="250"/>
    </location>
</feature>
<evidence type="ECO:0000256" key="5">
    <source>
        <dbReference type="ARBA" id="ARBA00023002"/>
    </source>
</evidence>
<dbReference type="InterPro" id="IPR028614">
    <property type="entry name" value="GDP_fucose/colitose_synth"/>
</dbReference>
<dbReference type="HAMAP" id="MF_00956">
    <property type="entry name" value="GDP_fucose_synth"/>
    <property type="match status" value="1"/>
</dbReference>
<dbReference type="AlphaFoldDB" id="A0AAE0IKY5"/>
<comment type="similarity">
    <text evidence="2">Belongs to the NAD(P)-dependent epimerase/dehydratase family. Fucose synthase subfamily.</text>
</comment>
<dbReference type="Pfam" id="PF01370">
    <property type="entry name" value="Epimerase"/>
    <property type="match status" value="1"/>
</dbReference>
<evidence type="ECO:0000256" key="4">
    <source>
        <dbReference type="ARBA" id="ARBA00022857"/>
    </source>
</evidence>
<dbReference type="EC" id="1.1.1.271" evidence="3"/>
<evidence type="ECO:0000256" key="6">
    <source>
        <dbReference type="ARBA" id="ARBA00023235"/>
    </source>
</evidence>
<organism evidence="8 9">
    <name type="scientific">Apodospora peruviana</name>
    <dbReference type="NCBI Taxonomy" id="516989"/>
    <lineage>
        <taxon>Eukaryota</taxon>
        <taxon>Fungi</taxon>
        <taxon>Dikarya</taxon>
        <taxon>Ascomycota</taxon>
        <taxon>Pezizomycotina</taxon>
        <taxon>Sordariomycetes</taxon>
        <taxon>Sordariomycetidae</taxon>
        <taxon>Sordariales</taxon>
        <taxon>Lasiosphaeriaceae</taxon>
        <taxon>Apodospora</taxon>
    </lineage>
</organism>
<evidence type="ECO:0000256" key="1">
    <source>
        <dbReference type="ARBA" id="ARBA00004883"/>
    </source>
</evidence>
<dbReference type="Proteomes" id="UP001283341">
    <property type="component" value="Unassembled WGS sequence"/>
</dbReference>
<dbReference type="InterPro" id="IPR036291">
    <property type="entry name" value="NAD(P)-bd_dom_sf"/>
</dbReference>
<reference evidence="8" key="2">
    <citation type="submission" date="2023-06" db="EMBL/GenBank/DDBJ databases">
        <authorList>
            <consortium name="Lawrence Berkeley National Laboratory"/>
            <person name="Haridas S."/>
            <person name="Hensen N."/>
            <person name="Bonometti L."/>
            <person name="Westerberg I."/>
            <person name="Brannstrom I.O."/>
            <person name="Guillou S."/>
            <person name="Cros-Aarteil S."/>
            <person name="Calhoun S."/>
            <person name="Kuo A."/>
            <person name="Mondo S."/>
            <person name="Pangilinan J."/>
            <person name="Riley R."/>
            <person name="Labutti K."/>
            <person name="Andreopoulos B."/>
            <person name="Lipzen A."/>
            <person name="Chen C."/>
            <person name="Yanf M."/>
            <person name="Daum C."/>
            <person name="Ng V."/>
            <person name="Clum A."/>
            <person name="Steindorff A."/>
            <person name="Ohm R."/>
            <person name="Martin F."/>
            <person name="Silar P."/>
            <person name="Natvig D."/>
            <person name="Lalanne C."/>
            <person name="Gautier V."/>
            <person name="Ament-Velasquez S.L."/>
            <person name="Kruys A."/>
            <person name="Hutchinson M.I."/>
            <person name="Powell A.J."/>
            <person name="Barry K."/>
            <person name="Miller A.N."/>
            <person name="Grigoriev I.V."/>
            <person name="Debuchy R."/>
            <person name="Gladieux P."/>
            <person name="Thoren M.H."/>
            <person name="Johannesson H."/>
        </authorList>
    </citation>
    <scope>NUCLEOTIDE SEQUENCE</scope>
    <source>
        <strain evidence="8">CBS 118394</strain>
    </source>
</reference>
<name>A0AAE0IKY5_9PEZI</name>
<dbReference type="EMBL" id="JAUEDM010000002">
    <property type="protein sequence ID" value="KAK3326828.1"/>
    <property type="molecule type" value="Genomic_DNA"/>
</dbReference>
<dbReference type="SUPFAM" id="SSF51735">
    <property type="entry name" value="NAD(P)-binding Rossmann-fold domains"/>
    <property type="match status" value="1"/>
</dbReference>
<comment type="pathway">
    <text evidence="1">Nucleotide-sugar biosynthesis; GDP-L-fucose biosynthesis via de novo pathway; GDP-L-fucose from GDP-alpha-D-mannose: step 2/2.</text>
</comment>
<evidence type="ECO:0000256" key="2">
    <source>
        <dbReference type="ARBA" id="ARBA00005959"/>
    </source>
</evidence>
<evidence type="ECO:0000313" key="8">
    <source>
        <dbReference type="EMBL" id="KAK3326828.1"/>
    </source>
</evidence>
<dbReference type="Gene3D" id="3.90.25.10">
    <property type="entry name" value="UDP-galactose 4-epimerase, domain 1"/>
    <property type="match status" value="1"/>
</dbReference>
<reference evidence="8" key="1">
    <citation type="journal article" date="2023" name="Mol. Phylogenet. Evol.">
        <title>Genome-scale phylogeny and comparative genomics of the fungal order Sordariales.</title>
        <authorList>
            <person name="Hensen N."/>
            <person name="Bonometti L."/>
            <person name="Westerberg I."/>
            <person name="Brannstrom I.O."/>
            <person name="Guillou S."/>
            <person name="Cros-Aarteil S."/>
            <person name="Calhoun S."/>
            <person name="Haridas S."/>
            <person name="Kuo A."/>
            <person name="Mondo S."/>
            <person name="Pangilinan J."/>
            <person name="Riley R."/>
            <person name="LaButti K."/>
            <person name="Andreopoulos B."/>
            <person name="Lipzen A."/>
            <person name="Chen C."/>
            <person name="Yan M."/>
            <person name="Daum C."/>
            <person name="Ng V."/>
            <person name="Clum A."/>
            <person name="Steindorff A."/>
            <person name="Ohm R.A."/>
            <person name="Martin F."/>
            <person name="Silar P."/>
            <person name="Natvig D.O."/>
            <person name="Lalanne C."/>
            <person name="Gautier V."/>
            <person name="Ament-Velasquez S.L."/>
            <person name="Kruys A."/>
            <person name="Hutchinson M.I."/>
            <person name="Powell A.J."/>
            <person name="Barry K."/>
            <person name="Miller A.N."/>
            <person name="Grigoriev I.V."/>
            <person name="Debuchy R."/>
            <person name="Gladieux P."/>
            <person name="Hiltunen Thoren M."/>
            <person name="Johannesson H."/>
        </authorList>
    </citation>
    <scope>NUCLEOTIDE SEQUENCE</scope>
    <source>
        <strain evidence="8">CBS 118394</strain>
    </source>
</reference>
<dbReference type="GO" id="GO:0050577">
    <property type="term" value="F:GDP-L-fucose synthase activity"/>
    <property type="evidence" value="ECO:0007669"/>
    <property type="project" value="UniProtKB-EC"/>
</dbReference>
<comment type="caution">
    <text evidence="8">The sequence shown here is derived from an EMBL/GenBank/DDBJ whole genome shotgun (WGS) entry which is preliminary data.</text>
</comment>
<keyword evidence="5" id="KW-0560">Oxidoreductase</keyword>
<protein>
    <recommendedName>
        <fullName evidence="3">GDP-L-fucose synthase</fullName>
        <ecNumber evidence="3">1.1.1.271</ecNumber>
    </recommendedName>
</protein>
<dbReference type="GO" id="GO:0016853">
    <property type="term" value="F:isomerase activity"/>
    <property type="evidence" value="ECO:0007669"/>
    <property type="project" value="UniProtKB-KW"/>
</dbReference>
<proteinExistence type="inferred from homology"/>
<dbReference type="InterPro" id="IPR001509">
    <property type="entry name" value="Epimerase_deHydtase"/>
</dbReference>
<evidence type="ECO:0000313" key="9">
    <source>
        <dbReference type="Proteomes" id="UP001283341"/>
    </source>
</evidence>
<dbReference type="PANTHER" id="PTHR43238:SF1">
    <property type="entry name" value="GDP-L-FUCOSE SYNTHASE"/>
    <property type="match status" value="1"/>
</dbReference>
<evidence type="ECO:0000259" key="7">
    <source>
        <dbReference type="Pfam" id="PF01370"/>
    </source>
</evidence>
<dbReference type="PANTHER" id="PTHR43238">
    <property type="entry name" value="GDP-L-FUCOSE SYNTHASE"/>
    <property type="match status" value="1"/>
</dbReference>